<gene>
    <name evidence="3" type="ORF">SAMN02745166_05132</name>
</gene>
<evidence type="ECO:0000313" key="4">
    <source>
        <dbReference type="Proteomes" id="UP000190774"/>
    </source>
</evidence>
<feature type="region of interest" description="Disordered" evidence="1">
    <location>
        <begin position="187"/>
        <end position="232"/>
    </location>
</feature>
<dbReference type="RefSeq" id="WP_139373508.1">
    <property type="nucleotide sequence ID" value="NZ_FUYE01000038.1"/>
</dbReference>
<keyword evidence="2" id="KW-0812">Transmembrane</keyword>
<evidence type="ECO:0000313" key="3">
    <source>
        <dbReference type="EMBL" id="SKB09335.1"/>
    </source>
</evidence>
<organism evidence="3 4">
    <name type="scientific">Prosthecobacter debontii</name>
    <dbReference type="NCBI Taxonomy" id="48467"/>
    <lineage>
        <taxon>Bacteria</taxon>
        <taxon>Pseudomonadati</taxon>
        <taxon>Verrucomicrobiota</taxon>
        <taxon>Verrucomicrobiia</taxon>
        <taxon>Verrucomicrobiales</taxon>
        <taxon>Verrucomicrobiaceae</taxon>
        <taxon>Prosthecobacter</taxon>
    </lineage>
</organism>
<evidence type="ECO:0000256" key="1">
    <source>
        <dbReference type="SAM" id="MobiDB-lite"/>
    </source>
</evidence>
<sequence length="258" mass="28014">MNTPHTITLIVVLLAQCLVAQTPSREQSLAGINREAVLKEQIEKFSTAAEHELIAVASSPSAQRDSRIAAAVLLLKMHKTQQSSDAAIAVMSLQMPAGLNDWEGASDWRLSYPVAAEASLRFDLMPQIIERTLNGTLPESVVGFVLLRYQTDNHAPDEHLAALLKTNLTLERRQRGKRLVAILKGETPKETPSNEALEKPASTPVVVVQPSSPKKPDGATPTTQAPSEEPTSSTPWSIIVVLIVAATGLLWLLLKRRS</sequence>
<dbReference type="Proteomes" id="UP000190774">
    <property type="component" value="Unassembled WGS sequence"/>
</dbReference>
<feature type="transmembrane region" description="Helical" evidence="2">
    <location>
        <begin position="236"/>
        <end position="254"/>
    </location>
</feature>
<accession>A0A1T4Z6Y5</accession>
<feature type="compositionally biased region" description="Low complexity" evidence="1">
    <location>
        <begin position="219"/>
        <end position="232"/>
    </location>
</feature>
<protein>
    <submittedName>
        <fullName evidence="3">Uncharacterized protein</fullName>
    </submittedName>
</protein>
<evidence type="ECO:0000256" key="2">
    <source>
        <dbReference type="SAM" id="Phobius"/>
    </source>
</evidence>
<reference evidence="4" key="1">
    <citation type="submission" date="2017-02" db="EMBL/GenBank/DDBJ databases">
        <authorList>
            <person name="Varghese N."/>
            <person name="Submissions S."/>
        </authorList>
    </citation>
    <scope>NUCLEOTIDE SEQUENCE [LARGE SCALE GENOMIC DNA]</scope>
    <source>
        <strain evidence="4">ATCC 700200</strain>
    </source>
</reference>
<keyword evidence="2" id="KW-0472">Membrane</keyword>
<dbReference type="AlphaFoldDB" id="A0A1T4Z6Y5"/>
<dbReference type="EMBL" id="FUYE01000038">
    <property type="protein sequence ID" value="SKB09335.1"/>
    <property type="molecule type" value="Genomic_DNA"/>
</dbReference>
<proteinExistence type="predicted"/>
<keyword evidence="2" id="KW-1133">Transmembrane helix</keyword>
<keyword evidence="4" id="KW-1185">Reference proteome</keyword>
<dbReference type="STRING" id="48467.SAMN02745166_05132"/>
<name>A0A1T4Z6Y5_9BACT</name>